<keyword evidence="1" id="KW-0472">Membrane</keyword>
<dbReference type="InterPro" id="IPR025620">
    <property type="entry name" value="YlaH"/>
</dbReference>
<reference evidence="2 3" key="1">
    <citation type="submission" date="2020-07" db="EMBL/GenBank/DDBJ databases">
        <authorList>
            <person name="Criscuolo A."/>
        </authorList>
    </citation>
    <scope>NUCLEOTIDE SEQUENCE [LARGE SCALE GENOMIC DNA]</scope>
    <source>
        <strain evidence="3">CIP 111030</strain>
    </source>
</reference>
<feature type="transmembrane region" description="Helical" evidence="1">
    <location>
        <begin position="86"/>
        <end position="105"/>
    </location>
</feature>
<evidence type="ECO:0000256" key="1">
    <source>
        <dbReference type="SAM" id="Phobius"/>
    </source>
</evidence>
<comment type="caution">
    <text evidence="2">The sequence shown here is derived from an EMBL/GenBank/DDBJ whole genome shotgun (WGS) entry which is preliminary data.</text>
</comment>
<proteinExistence type="predicted"/>
<feature type="transmembrane region" description="Helical" evidence="1">
    <location>
        <begin position="34"/>
        <end position="54"/>
    </location>
</feature>
<evidence type="ECO:0000313" key="3">
    <source>
        <dbReference type="Proteomes" id="UP000521032"/>
    </source>
</evidence>
<keyword evidence="1" id="KW-0812">Transmembrane</keyword>
<feature type="transmembrane region" description="Helical" evidence="1">
    <location>
        <begin position="61"/>
        <end position="80"/>
    </location>
</feature>
<dbReference type="EMBL" id="CAJEWE010000010">
    <property type="protein sequence ID" value="CAD2075773.1"/>
    <property type="molecule type" value="Genomic_DNA"/>
</dbReference>
<keyword evidence="1" id="KW-1133">Transmembrane helix</keyword>
<evidence type="ECO:0008006" key="4">
    <source>
        <dbReference type="Google" id="ProtNLM"/>
    </source>
</evidence>
<dbReference type="Pfam" id="PF14036">
    <property type="entry name" value="YlaH"/>
    <property type="match status" value="1"/>
</dbReference>
<accession>A0A6V7RFP9</accession>
<evidence type="ECO:0000313" key="2">
    <source>
        <dbReference type="EMBL" id="CAD2075773.1"/>
    </source>
</evidence>
<keyword evidence="3" id="KW-1185">Reference proteome</keyword>
<protein>
    <recommendedName>
        <fullName evidence="4">YlaH-like protein</fullName>
    </recommendedName>
</protein>
<gene>
    <name evidence="2" type="ORF">JEOSCH030_00905</name>
</gene>
<sequence>MFFPQVLLNTGANLLDNRLSFFARLFGVDTNPEVGMWLLFIAIYLLAVLSYVLGFAKKIKLWQNIVIYILMFIGCIPLTLFGAFYPVAECMVVIAAVMGIYRFRLHQDKKSGKIKVKSE</sequence>
<dbReference type="AlphaFoldDB" id="A0A6V7RFP9"/>
<organism evidence="2 3">
    <name type="scientific">Phocicoccus schoeneichii</name>
    <dbReference type="NCBI Taxonomy" id="1812261"/>
    <lineage>
        <taxon>Bacteria</taxon>
        <taxon>Bacillati</taxon>
        <taxon>Bacillota</taxon>
        <taxon>Bacilli</taxon>
        <taxon>Bacillales</taxon>
        <taxon>Salinicoccaceae</taxon>
        <taxon>Phocicoccus</taxon>
    </lineage>
</organism>
<dbReference type="Proteomes" id="UP000521032">
    <property type="component" value="Unassembled WGS sequence"/>
</dbReference>
<name>A0A6V7RFP9_9BACL</name>